<keyword evidence="2" id="KW-1185">Reference proteome</keyword>
<proteinExistence type="predicted"/>
<reference evidence="1 2" key="1">
    <citation type="journal article" date="2019" name="Emerg. Microbes Infect.">
        <title>Comprehensive subspecies identification of 175 nontuberculous mycobacteria species based on 7547 genomic profiles.</title>
        <authorList>
            <person name="Matsumoto Y."/>
            <person name="Kinjo T."/>
            <person name="Motooka D."/>
            <person name="Nabeya D."/>
            <person name="Jung N."/>
            <person name="Uechi K."/>
            <person name="Horii T."/>
            <person name="Iida T."/>
            <person name="Fujita J."/>
            <person name="Nakamura S."/>
        </authorList>
    </citation>
    <scope>NUCLEOTIDE SEQUENCE [LARGE SCALE GENOMIC DNA]</scope>
    <source>
        <strain evidence="1 2">JCM 13573</strain>
    </source>
</reference>
<dbReference type="EMBL" id="BLKU01000003">
    <property type="protein sequence ID" value="GFG65318.1"/>
    <property type="molecule type" value="Genomic_DNA"/>
</dbReference>
<organism evidence="1 2">
    <name type="scientific">Mycobacterium kubicae</name>
    <dbReference type="NCBI Taxonomy" id="120959"/>
    <lineage>
        <taxon>Bacteria</taxon>
        <taxon>Bacillati</taxon>
        <taxon>Actinomycetota</taxon>
        <taxon>Actinomycetes</taxon>
        <taxon>Mycobacteriales</taxon>
        <taxon>Mycobacteriaceae</taxon>
        <taxon>Mycobacterium</taxon>
        <taxon>Mycobacterium simiae complex</taxon>
    </lineage>
</organism>
<sequence>MVRTATTMRKLKLLLLGFAVIVVIALLAWPVKNVCPKGPCGTAPDAQGYVHRYYEVQPLGAVAIETITNQHLPLSYSSGQVDDRASR</sequence>
<dbReference type="Proteomes" id="UP000465306">
    <property type="component" value="Unassembled WGS sequence"/>
</dbReference>
<comment type="caution">
    <text evidence="1">The sequence shown here is derived from an EMBL/GenBank/DDBJ whole genome shotgun (WGS) entry which is preliminary data.</text>
</comment>
<accession>A0ABQ1BNP6</accession>
<name>A0ABQ1BNP6_9MYCO</name>
<gene>
    <name evidence="1" type="ORF">MKUB_28080</name>
</gene>
<evidence type="ECO:0000313" key="2">
    <source>
        <dbReference type="Proteomes" id="UP000465306"/>
    </source>
</evidence>
<evidence type="ECO:0000313" key="1">
    <source>
        <dbReference type="EMBL" id="GFG65318.1"/>
    </source>
</evidence>
<protein>
    <submittedName>
        <fullName evidence="1">Uncharacterized protein</fullName>
    </submittedName>
</protein>